<dbReference type="AlphaFoldDB" id="A0A6C0DAY1"/>
<evidence type="ECO:0000313" key="1">
    <source>
        <dbReference type="EMBL" id="QHT13667.1"/>
    </source>
</evidence>
<organism evidence="1">
    <name type="scientific">viral metagenome</name>
    <dbReference type="NCBI Taxonomy" id="1070528"/>
    <lineage>
        <taxon>unclassified sequences</taxon>
        <taxon>metagenomes</taxon>
        <taxon>organismal metagenomes</taxon>
    </lineage>
</organism>
<name>A0A6C0DAY1_9ZZZZ</name>
<protein>
    <submittedName>
        <fullName evidence="1">Uncharacterized protein</fullName>
    </submittedName>
</protein>
<accession>A0A6C0DAY1</accession>
<dbReference type="EMBL" id="MN739575">
    <property type="protein sequence ID" value="QHT13667.1"/>
    <property type="molecule type" value="Genomic_DNA"/>
</dbReference>
<proteinExistence type="predicted"/>
<sequence>MAVIPSPPTDAKQRLVNAIRNYVHMDNLVESLNKQTTNARTLRAKHETEAIGLMHQMGLGASTIQISGSALQIKPQRTPAGLTWGFLEREVGAWAASTGIPATRATGLIKWLQEHREIRETECLQKVGPKRAPLK</sequence>
<reference evidence="1" key="1">
    <citation type="journal article" date="2020" name="Nature">
        <title>Giant virus diversity and host interactions through global metagenomics.</title>
        <authorList>
            <person name="Schulz F."/>
            <person name="Roux S."/>
            <person name="Paez-Espino D."/>
            <person name="Jungbluth S."/>
            <person name="Walsh D.A."/>
            <person name="Denef V.J."/>
            <person name="McMahon K.D."/>
            <person name="Konstantinidis K.T."/>
            <person name="Eloe-Fadrosh E.A."/>
            <person name="Kyrpides N.C."/>
            <person name="Woyke T."/>
        </authorList>
    </citation>
    <scope>NUCLEOTIDE SEQUENCE</scope>
    <source>
        <strain evidence="1">GVMAG-M-3300023174-132</strain>
    </source>
</reference>